<dbReference type="Pfam" id="PF13855">
    <property type="entry name" value="LRR_8"/>
    <property type="match status" value="2"/>
</dbReference>
<gene>
    <name evidence="6" type="ORF">WH47_01052</name>
</gene>
<evidence type="ECO:0000313" key="6">
    <source>
        <dbReference type="EMBL" id="KOC64468.1"/>
    </source>
</evidence>
<dbReference type="PROSITE" id="PS51450">
    <property type="entry name" value="LRR"/>
    <property type="match status" value="3"/>
</dbReference>
<dbReference type="InterPro" id="IPR003591">
    <property type="entry name" value="Leu-rich_rpt_typical-subtyp"/>
</dbReference>
<dbReference type="InterPro" id="IPR032675">
    <property type="entry name" value="LRR_dom_sf"/>
</dbReference>
<evidence type="ECO:0000256" key="3">
    <source>
        <dbReference type="SAM" id="MobiDB-lite"/>
    </source>
</evidence>
<evidence type="ECO:0000259" key="5">
    <source>
        <dbReference type="PROSITE" id="PS50168"/>
    </source>
</evidence>
<keyword evidence="4" id="KW-0812">Transmembrane</keyword>
<dbReference type="InterPro" id="IPR050216">
    <property type="entry name" value="LRR_domain-containing"/>
</dbReference>
<dbReference type="STRING" id="597456.A0A0L7R0U5"/>
<organism evidence="6 7">
    <name type="scientific">Habropoda laboriosa</name>
    <dbReference type="NCBI Taxonomy" id="597456"/>
    <lineage>
        <taxon>Eukaryota</taxon>
        <taxon>Metazoa</taxon>
        <taxon>Ecdysozoa</taxon>
        <taxon>Arthropoda</taxon>
        <taxon>Hexapoda</taxon>
        <taxon>Insecta</taxon>
        <taxon>Pterygota</taxon>
        <taxon>Neoptera</taxon>
        <taxon>Endopterygota</taxon>
        <taxon>Hymenoptera</taxon>
        <taxon>Apocrita</taxon>
        <taxon>Aculeata</taxon>
        <taxon>Apoidea</taxon>
        <taxon>Anthophila</taxon>
        <taxon>Apidae</taxon>
        <taxon>Habropoda</taxon>
    </lineage>
</organism>
<dbReference type="GO" id="GO:0042981">
    <property type="term" value="P:regulation of apoptotic process"/>
    <property type="evidence" value="ECO:0007669"/>
    <property type="project" value="InterPro"/>
</dbReference>
<dbReference type="InterPro" id="IPR001875">
    <property type="entry name" value="DED_dom"/>
</dbReference>
<dbReference type="OrthoDB" id="7612138at2759"/>
<dbReference type="AlphaFoldDB" id="A0A0L7R0U5"/>
<sequence length="835" mass="96043">MAQEYSLVRLSHSDTLLKNASCHITNQNGLNINLEQEINKQNTDIIGRQIIDNLLLLEKNLLNEFTESVLNIVNLCLNNSQLNDLPNSLNMLRNLIQLNLENNEFTYLPNVVCELSNLKRLYASKNRIKQVPNKLGNLLNLEILDLSVNRLTDLPNSCAKLNHVEYCYLDSNRFKRIPNCIAKGMKNLKFFTFCQNFSKYKKLEVVSLDKTRFQNFNLPKKSFISYVKKLSINQCYLNHREVEKIITGMMNLESLIIGNENKSITIENRKIDFKNNFCTIPIATKKRPSSLEELHISNTGLVVVPKIINKFVNLFYINISSNCLSLLPEEICTLKNLTKLIADKNNLEELPENIGELTSLKQLKLCHNRLHKLPNSMESLHKLEYLDLYNNNFEIIPELIWRLKSLVGLDIEQNYVSTEYLLLTRNMRETLRAHWSHLFDCKSACGPKLKPSPNHKCGSSILSSIRKSFSSLSSTSESNLSREEQDLELLPQGTYNELMNERWDTSEDSADEFDPNEYKEPKRFGYSPFTFYKPFQRVYCPGDYHPSRVVTRVVEMLRKGTLIWQSNYEEELQLLASNLKSEECVKLVSLDSHSPLSDAQIEKLAREQSCFRRLVKWICELRTVTRNTYPILNNLLERIGRRDLIACLAKFSMKTSKSPKVIRDVQAVEESEDYEGAAVATTPKSKGDAKQETKPKQDAKDSKQLSNQTIDSILGRTTVNVSLKTGGIVLASTILLTCCCTLIIRRRITNLCSKMWGRKKKGKFIAIDDVGDVSRSYLVRKPRIKRKRAPSYEMVHTATQNNTVVVPNEPEEPPPTGCSKCYKKKRKKHTRRPHR</sequence>
<feature type="compositionally biased region" description="Basic and acidic residues" evidence="3">
    <location>
        <begin position="685"/>
        <end position="703"/>
    </location>
</feature>
<reference evidence="6 7" key="1">
    <citation type="submission" date="2015-07" db="EMBL/GenBank/DDBJ databases">
        <title>The genome of Habropoda laboriosa.</title>
        <authorList>
            <person name="Pan H."/>
            <person name="Kapheim K."/>
        </authorList>
    </citation>
    <scope>NUCLEOTIDE SEQUENCE [LARGE SCALE GENOMIC DNA]</scope>
    <source>
        <strain evidence="6">0110345459</strain>
    </source>
</reference>
<dbReference type="PANTHER" id="PTHR48051:SF54">
    <property type="entry name" value="LEUCINE-RICH REPEAT-CONTAINING PROTEIN"/>
    <property type="match status" value="1"/>
</dbReference>
<feature type="compositionally biased region" description="Basic residues" evidence="3">
    <location>
        <begin position="821"/>
        <end position="835"/>
    </location>
</feature>
<protein>
    <submittedName>
        <fullName evidence="6">Leucine-rich repeat protein soc-2 like protein</fullName>
    </submittedName>
</protein>
<keyword evidence="2" id="KW-0677">Repeat</keyword>
<evidence type="ECO:0000256" key="1">
    <source>
        <dbReference type="ARBA" id="ARBA00022614"/>
    </source>
</evidence>
<feature type="region of interest" description="Disordered" evidence="3">
    <location>
        <begin position="674"/>
        <end position="704"/>
    </location>
</feature>
<keyword evidence="4" id="KW-0472">Membrane</keyword>
<name>A0A0L7R0U5_9HYME</name>
<keyword evidence="4" id="KW-1133">Transmembrane helix</keyword>
<accession>A0A0L7R0U5</accession>
<dbReference type="Gene3D" id="3.80.10.10">
    <property type="entry name" value="Ribonuclease Inhibitor"/>
    <property type="match status" value="3"/>
</dbReference>
<dbReference type="InterPro" id="IPR001611">
    <property type="entry name" value="Leu-rich_rpt"/>
</dbReference>
<dbReference type="SMART" id="SM00364">
    <property type="entry name" value="LRR_BAC"/>
    <property type="match status" value="7"/>
</dbReference>
<dbReference type="GO" id="GO:0005737">
    <property type="term" value="C:cytoplasm"/>
    <property type="evidence" value="ECO:0007669"/>
    <property type="project" value="TreeGrafter"/>
</dbReference>
<evidence type="ECO:0000256" key="4">
    <source>
        <dbReference type="SAM" id="Phobius"/>
    </source>
</evidence>
<feature type="domain" description="DED" evidence="5">
    <location>
        <begin position="567"/>
        <end position="650"/>
    </location>
</feature>
<dbReference type="PANTHER" id="PTHR48051">
    <property type="match status" value="1"/>
</dbReference>
<feature type="transmembrane region" description="Helical" evidence="4">
    <location>
        <begin position="726"/>
        <end position="744"/>
    </location>
</feature>
<dbReference type="EMBL" id="KQ414669">
    <property type="protein sequence ID" value="KOC64468.1"/>
    <property type="molecule type" value="Genomic_DNA"/>
</dbReference>
<evidence type="ECO:0000256" key="2">
    <source>
        <dbReference type="ARBA" id="ARBA00022737"/>
    </source>
</evidence>
<keyword evidence="1" id="KW-0433">Leucine-rich repeat</keyword>
<dbReference type="SUPFAM" id="SSF52058">
    <property type="entry name" value="L domain-like"/>
    <property type="match status" value="2"/>
</dbReference>
<evidence type="ECO:0000313" key="7">
    <source>
        <dbReference type="Proteomes" id="UP000053825"/>
    </source>
</evidence>
<keyword evidence="7" id="KW-1185">Reference proteome</keyword>
<dbReference type="SMART" id="SM00369">
    <property type="entry name" value="LRR_TYP"/>
    <property type="match status" value="7"/>
</dbReference>
<dbReference type="Proteomes" id="UP000053825">
    <property type="component" value="Unassembled WGS sequence"/>
</dbReference>
<proteinExistence type="predicted"/>
<feature type="region of interest" description="Disordered" evidence="3">
    <location>
        <begin position="805"/>
        <end position="835"/>
    </location>
</feature>
<dbReference type="PROSITE" id="PS50168">
    <property type="entry name" value="DED"/>
    <property type="match status" value="1"/>
</dbReference>
<dbReference type="SMART" id="SM00365">
    <property type="entry name" value="LRR_SD22"/>
    <property type="match status" value="4"/>
</dbReference>